<sequence>MNAVAGENVLQSCLSRKGKPPPRLGWALSYDAECRNISAWLGETRVKFSHLFKNTIATQESLQAEIEEEIQKDGHGYIVSSNIRPFSLRLWLTTDGCSHSNSNLNVAPISPLLLPLA</sequence>
<dbReference type="Gene3D" id="2.60.40.10">
    <property type="entry name" value="Immunoglobulins"/>
    <property type="match status" value="1"/>
</dbReference>
<organism evidence="1 2">
    <name type="scientific">Cylicostephanus goldi</name>
    <name type="common">Nematode worm</name>
    <dbReference type="NCBI Taxonomy" id="71465"/>
    <lineage>
        <taxon>Eukaryota</taxon>
        <taxon>Metazoa</taxon>
        <taxon>Ecdysozoa</taxon>
        <taxon>Nematoda</taxon>
        <taxon>Chromadorea</taxon>
        <taxon>Rhabditida</taxon>
        <taxon>Rhabditina</taxon>
        <taxon>Rhabditomorpha</taxon>
        <taxon>Strongyloidea</taxon>
        <taxon>Strongylidae</taxon>
        <taxon>Cylicostephanus</taxon>
    </lineage>
</organism>
<evidence type="ECO:0000313" key="1">
    <source>
        <dbReference type="EMBL" id="VDK57475.1"/>
    </source>
</evidence>
<dbReference type="InterPro" id="IPR013783">
    <property type="entry name" value="Ig-like_fold"/>
</dbReference>
<protein>
    <submittedName>
        <fullName evidence="1">Uncharacterized protein</fullName>
    </submittedName>
</protein>
<dbReference type="OrthoDB" id="5823700at2759"/>
<keyword evidence="2" id="KW-1185">Reference proteome</keyword>
<reference evidence="1 2" key="1">
    <citation type="submission" date="2018-11" db="EMBL/GenBank/DDBJ databases">
        <authorList>
            <consortium name="Pathogen Informatics"/>
        </authorList>
    </citation>
    <scope>NUCLEOTIDE SEQUENCE [LARGE SCALE GENOMIC DNA]</scope>
</reference>
<evidence type="ECO:0000313" key="2">
    <source>
        <dbReference type="Proteomes" id="UP000271889"/>
    </source>
</evidence>
<dbReference type="AlphaFoldDB" id="A0A3P6RTU6"/>
<proteinExistence type="predicted"/>
<name>A0A3P6RTU6_CYLGO</name>
<accession>A0A3P6RTU6</accession>
<dbReference type="Proteomes" id="UP000271889">
    <property type="component" value="Unassembled WGS sequence"/>
</dbReference>
<dbReference type="EMBL" id="UYRV01010494">
    <property type="protein sequence ID" value="VDK57475.1"/>
    <property type="molecule type" value="Genomic_DNA"/>
</dbReference>
<gene>
    <name evidence="1" type="ORF">CGOC_LOCUS3999</name>
</gene>